<proteinExistence type="predicted"/>
<gene>
    <name evidence="1" type="ORF">B1A_05225</name>
</gene>
<sequence>MVRLGSRTGFSFLNLTERIAQMQLSAGTMIVHIRSLSGGERDEIDTPNLAVELERPGTYAVHVSASGDTTVVDVIHGAAIAAGGGQDFTISAHQRAEFR</sequence>
<dbReference type="AlphaFoldDB" id="T1BW73"/>
<organism evidence="1">
    <name type="scientific">mine drainage metagenome</name>
    <dbReference type="NCBI Taxonomy" id="410659"/>
    <lineage>
        <taxon>unclassified sequences</taxon>
        <taxon>metagenomes</taxon>
        <taxon>ecological metagenomes</taxon>
    </lineage>
</organism>
<comment type="caution">
    <text evidence="1">The sequence shown here is derived from an EMBL/GenBank/DDBJ whole genome shotgun (WGS) entry which is preliminary data.</text>
</comment>
<dbReference type="EMBL" id="AUZX01003807">
    <property type="protein sequence ID" value="EQD72883.1"/>
    <property type="molecule type" value="Genomic_DNA"/>
</dbReference>
<feature type="non-terminal residue" evidence="1">
    <location>
        <position position="99"/>
    </location>
</feature>
<protein>
    <submittedName>
        <fullName evidence="1">Prolin-rich exported protein</fullName>
    </submittedName>
</protein>
<reference evidence="1" key="1">
    <citation type="submission" date="2013-08" db="EMBL/GenBank/DDBJ databases">
        <authorList>
            <person name="Mendez C."/>
            <person name="Richter M."/>
            <person name="Ferrer M."/>
            <person name="Sanchez J."/>
        </authorList>
    </citation>
    <scope>NUCLEOTIDE SEQUENCE</scope>
</reference>
<name>T1BW73_9ZZZZ</name>
<evidence type="ECO:0000313" key="1">
    <source>
        <dbReference type="EMBL" id="EQD72883.1"/>
    </source>
</evidence>
<reference evidence="1" key="2">
    <citation type="journal article" date="2014" name="ISME J.">
        <title>Microbial stratification in low pH oxic and suboxic macroscopic growths along an acid mine drainage.</title>
        <authorList>
            <person name="Mendez-Garcia C."/>
            <person name="Mesa V."/>
            <person name="Sprenger R.R."/>
            <person name="Richter M."/>
            <person name="Diez M.S."/>
            <person name="Solano J."/>
            <person name="Bargiela R."/>
            <person name="Golyshina O.V."/>
            <person name="Manteca A."/>
            <person name="Ramos J.L."/>
            <person name="Gallego J.R."/>
            <person name="Llorente I."/>
            <person name="Martins Dos Santos V.A."/>
            <person name="Jensen O.N."/>
            <person name="Pelaez A.I."/>
            <person name="Sanchez J."/>
            <person name="Ferrer M."/>
        </authorList>
    </citation>
    <scope>NUCLEOTIDE SEQUENCE</scope>
</reference>
<accession>T1BW73</accession>